<evidence type="ECO:0000313" key="2">
    <source>
        <dbReference type="Proteomes" id="UP001519460"/>
    </source>
</evidence>
<dbReference type="EMBL" id="JACVVK020000025">
    <property type="protein sequence ID" value="KAK7502560.1"/>
    <property type="molecule type" value="Genomic_DNA"/>
</dbReference>
<dbReference type="AlphaFoldDB" id="A0ABD0LTA5"/>
<name>A0ABD0LTA5_9CAEN</name>
<proteinExistence type="predicted"/>
<protein>
    <submittedName>
        <fullName evidence="1">Uncharacterized protein</fullName>
    </submittedName>
</protein>
<dbReference type="Proteomes" id="UP001519460">
    <property type="component" value="Unassembled WGS sequence"/>
</dbReference>
<sequence length="89" mass="9714">MSIHSSEKKKNLAAAIKKAVMTALTSRRELTDTEQTTAKSCSTAKMNVEGRPQHPLLPNILAGQREGISLQGDNPDPRCCVHMSEETHS</sequence>
<reference evidence="1 2" key="1">
    <citation type="journal article" date="2023" name="Sci. Data">
        <title>Genome assembly of the Korean intertidal mud-creeper Batillaria attramentaria.</title>
        <authorList>
            <person name="Patra A.K."/>
            <person name="Ho P.T."/>
            <person name="Jun S."/>
            <person name="Lee S.J."/>
            <person name="Kim Y."/>
            <person name="Won Y.J."/>
        </authorList>
    </citation>
    <scope>NUCLEOTIDE SEQUENCE [LARGE SCALE GENOMIC DNA]</scope>
    <source>
        <strain evidence="1">Wonlab-2016</strain>
    </source>
</reference>
<evidence type="ECO:0000313" key="1">
    <source>
        <dbReference type="EMBL" id="KAK7502560.1"/>
    </source>
</evidence>
<gene>
    <name evidence="1" type="ORF">BaRGS_00006135</name>
</gene>
<organism evidence="1 2">
    <name type="scientific">Batillaria attramentaria</name>
    <dbReference type="NCBI Taxonomy" id="370345"/>
    <lineage>
        <taxon>Eukaryota</taxon>
        <taxon>Metazoa</taxon>
        <taxon>Spiralia</taxon>
        <taxon>Lophotrochozoa</taxon>
        <taxon>Mollusca</taxon>
        <taxon>Gastropoda</taxon>
        <taxon>Caenogastropoda</taxon>
        <taxon>Sorbeoconcha</taxon>
        <taxon>Cerithioidea</taxon>
        <taxon>Batillariidae</taxon>
        <taxon>Batillaria</taxon>
    </lineage>
</organism>
<comment type="caution">
    <text evidence="1">The sequence shown here is derived from an EMBL/GenBank/DDBJ whole genome shotgun (WGS) entry which is preliminary data.</text>
</comment>
<keyword evidence="2" id="KW-1185">Reference proteome</keyword>
<accession>A0ABD0LTA5</accession>